<comment type="caution">
    <text evidence="2">The sequence shown here is derived from an EMBL/GenBank/DDBJ whole genome shotgun (WGS) entry which is preliminary data.</text>
</comment>
<reference evidence="2" key="2">
    <citation type="submission" date="2023-05" db="EMBL/GenBank/DDBJ databases">
        <authorList>
            <consortium name="Lawrence Berkeley National Laboratory"/>
            <person name="Steindorff A."/>
            <person name="Hensen N."/>
            <person name="Bonometti L."/>
            <person name="Westerberg I."/>
            <person name="Brannstrom I.O."/>
            <person name="Guillou S."/>
            <person name="Cros-Aarteil S."/>
            <person name="Calhoun S."/>
            <person name="Haridas S."/>
            <person name="Kuo A."/>
            <person name="Mondo S."/>
            <person name="Pangilinan J."/>
            <person name="Riley R."/>
            <person name="Labutti K."/>
            <person name="Andreopoulos B."/>
            <person name="Lipzen A."/>
            <person name="Chen C."/>
            <person name="Yanf M."/>
            <person name="Daum C."/>
            <person name="Ng V."/>
            <person name="Clum A."/>
            <person name="Ohm R."/>
            <person name="Martin F."/>
            <person name="Silar P."/>
            <person name="Natvig D."/>
            <person name="Lalanne C."/>
            <person name="Gautier V."/>
            <person name="Ament-Velasquez S.L."/>
            <person name="Kruys A."/>
            <person name="Hutchinson M.I."/>
            <person name="Powell A.J."/>
            <person name="Barry K."/>
            <person name="Miller A.N."/>
            <person name="Grigoriev I.V."/>
            <person name="Debuchy R."/>
            <person name="Gladieux P."/>
            <person name="Thoren M.H."/>
            <person name="Johannesson H."/>
        </authorList>
    </citation>
    <scope>NUCLEOTIDE SEQUENCE</scope>
    <source>
        <strain evidence="2">CBS 757.83</strain>
    </source>
</reference>
<feature type="compositionally biased region" description="Basic and acidic residues" evidence="1">
    <location>
        <begin position="339"/>
        <end position="349"/>
    </location>
</feature>
<organism evidence="2 3">
    <name type="scientific">Parathielavia hyrcaniae</name>
    <dbReference type="NCBI Taxonomy" id="113614"/>
    <lineage>
        <taxon>Eukaryota</taxon>
        <taxon>Fungi</taxon>
        <taxon>Dikarya</taxon>
        <taxon>Ascomycota</taxon>
        <taxon>Pezizomycotina</taxon>
        <taxon>Sordariomycetes</taxon>
        <taxon>Sordariomycetidae</taxon>
        <taxon>Sordariales</taxon>
        <taxon>Chaetomiaceae</taxon>
        <taxon>Parathielavia</taxon>
    </lineage>
</organism>
<gene>
    <name evidence="2" type="ORF">N658DRAFT_502213</name>
</gene>
<evidence type="ECO:0000313" key="2">
    <source>
        <dbReference type="EMBL" id="KAK4095877.1"/>
    </source>
</evidence>
<feature type="compositionally biased region" description="Basic and acidic residues" evidence="1">
    <location>
        <begin position="243"/>
        <end position="260"/>
    </location>
</feature>
<evidence type="ECO:0000313" key="3">
    <source>
        <dbReference type="Proteomes" id="UP001305647"/>
    </source>
</evidence>
<sequence>MTRLIQQNAQAAVGANNNNNNQRKIPQVPKLTKAEDYPMWKDKVTRALNRFNLDRYILQDVPRPEDPEAGQAWLTDRSDVDDFLQGSVHDNKIWLNLKGMGWRSSANNPKDTFDKLSQYFEKGASDNLANLLIELANIRRSSFDKMESFTLRLNYLRERLESTEFQQRNTAYVWLALKGIQREYSDLYNRMVAGMDAGTVTWESLMAELRQIAVAETTQPAMTTVTVDKKKKDGKSAGNNKNTSKDSANDDDNGNKRGERVDCTVCGKGITKGWKHCNGCGQHTKGGPCWWCKPEDAPDSWGKKSIAIEKKKQREANQTSTTALLHQQSGVANPSNVDNQRDIRKKTEPKPANLFFPTNMDSDDEDGYIAMTNIPVPVGVSVADDNAPDFHSGPQCN</sequence>
<feature type="region of interest" description="Disordered" evidence="1">
    <location>
        <begin position="331"/>
        <end position="361"/>
    </location>
</feature>
<keyword evidence="3" id="KW-1185">Reference proteome</keyword>
<dbReference type="AlphaFoldDB" id="A0AAN6SWY3"/>
<accession>A0AAN6SWY3</accession>
<proteinExistence type="predicted"/>
<protein>
    <submittedName>
        <fullName evidence="2">Uncharacterized protein</fullName>
    </submittedName>
</protein>
<feature type="region of interest" description="Disordered" evidence="1">
    <location>
        <begin position="225"/>
        <end position="260"/>
    </location>
</feature>
<reference evidence="2" key="1">
    <citation type="journal article" date="2023" name="Mol. Phylogenet. Evol.">
        <title>Genome-scale phylogeny and comparative genomics of the fungal order Sordariales.</title>
        <authorList>
            <person name="Hensen N."/>
            <person name="Bonometti L."/>
            <person name="Westerberg I."/>
            <person name="Brannstrom I.O."/>
            <person name="Guillou S."/>
            <person name="Cros-Aarteil S."/>
            <person name="Calhoun S."/>
            <person name="Haridas S."/>
            <person name="Kuo A."/>
            <person name="Mondo S."/>
            <person name="Pangilinan J."/>
            <person name="Riley R."/>
            <person name="LaButti K."/>
            <person name="Andreopoulos B."/>
            <person name="Lipzen A."/>
            <person name="Chen C."/>
            <person name="Yan M."/>
            <person name="Daum C."/>
            <person name="Ng V."/>
            <person name="Clum A."/>
            <person name="Steindorff A."/>
            <person name="Ohm R.A."/>
            <person name="Martin F."/>
            <person name="Silar P."/>
            <person name="Natvig D.O."/>
            <person name="Lalanne C."/>
            <person name="Gautier V."/>
            <person name="Ament-Velasquez S.L."/>
            <person name="Kruys A."/>
            <person name="Hutchinson M.I."/>
            <person name="Powell A.J."/>
            <person name="Barry K."/>
            <person name="Miller A.N."/>
            <person name="Grigoriev I.V."/>
            <person name="Debuchy R."/>
            <person name="Gladieux P."/>
            <person name="Hiltunen Thoren M."/>
            <person name="Johannesson H."/>
        </authorList>
    </citation>
    <scope>NUCLEOTIDE SEQUENCE</scope>
    <source>
        <strain evidence="2">CBS 757.83</strain>
    </source>
</reference>
<dbReference type="EMBL" id="MU863767">
    <property type="protein sequence ID" value="KAK4095877.1"/>
    <property type="molecule type" value="Genomic_DNA"/>
</dbReference>
<dbReference type="Proteomes" id="UP001305647">
    <property type="component" value="Unassembled WGS sequence"/>
</dbReference>
<name>A0AAN6SWY3_9PEZI</name>
<evidence type="ECO:0000256" key="1">
    <source>
        <dbReference type="SAM" id="MobiDB-lite"/>
    </source>
</evidence>